<evidence type="ECO:0000313" key="2">
    <source>
        <dbReference type="Proteomes" id="UP000683511"/>
    </source>
</evidence>
<keyword evidence="2" id="KW-1185">Reference proteome</keyword>
<accession>A0A975Y4S2</accession>
<sequence length="39" mass="4276">MRFFVHKFISDERNQKSALDNFQAPIPGGGGGHFIAGDI</sequence>
<proteinExistence type="predicted"/>
<dbReference type="Proteomes" id="UP000683511">
    <property type="component" value="Chromosome"/>
</dbReference>
<evidence type="ECO:0000313" key="1">
    <source>
        <dbReference type="EMBL" id="QXE23475.1"/>
    </source>
</evidence>
<dbReference type="KEGG" id="rsin:B6N60_02165"/>
<protein>
    <submittedName>
        <fullName evidence="1">Uncharacterized protein</fullName>
    </submittedName>
</protein>
<gene>
    <name evidence="1" type="ORF">B6N60_02165</name>
</gene>
<organism evidence="1 2">
    <name type="scientific">Richelia sinica FACHB-800</name>
    <dbReference type="NCBI Taxonomy" id="1357546"/>
    <lineage>
        <taxon>Bacteria</taxon>
        <taxon>Bacillati</taxon>
        <taxon>Cyanobacteriota</taxon>
        <taxon>Cyanophyceae</taxon>
        <taxon>Nostocales</taxon>
        <taxon>Nostocaceae</taxon>
        <taxon>Richelia</taxon>
    </lineage>
</organism>
<name>A0A975Y4S2_9NOST</name>
<dbReference type="AlphaFoldDB" id="A0A975Y4S2"/>
<dbReference type="EMBL" id="CP021056">
    <property type="protein sequence ID" value="QXE23475.1"/>
    <property type="molecule type" value="Genomic_DNA"/>
</dbReference>
<reference evidence="1" key="1">
    <citation type="submission" date="2017-04" db="EMBL/GenBank/DDBJ databases">
        <title>Genome deletions in a multicellular cyanobacterial endosymbiont for morphological adaptation in marine diatoms.</title>
        <authorList>
            <person name="Wang Y."/>
            <person name="Gao H."/>
            <person name="Li R."/>
            <person name="Xu X."/>
        </authorList>
    </citation>
    <scope>NUCLEOTIDE SEQUENCE</scope>
    <source>
        <strain evidence="1">FACHB 800</strain>
    </source>
</reference>